<protein>
    <submittedName>
        <fullName evidence="3">Uncharacterized protein</fullName>
    </submittedName>
</protein>
<dbReference type="GO" id="GO:0003676">
    <property type="term" value="F:nucleic acid binding"/>
    <property type="evidence" value="ECO:0007669"/>
    <property type="project" value="InterPro"/>
</dbReference>
<dbReference type="AlphaFoldDB" id="A0A6L2JQU3"/>
<evidence type="ECO:0000259" key="1">
    <source>
        <dbReference type="Pfam" id="PF17921"/>
    </source>
</evidence>
<reference evidence="3" key="1">
    <citation type="journal article" date="2019" name="Sci. Rep.">
        <title>Draft genome of Tanacetum cinerariifolium, the natural source of mosquito coil.</title>
        <authorList>
            <person name="Yamashiro T."/>
            <person name="Shiraishi A."/>
            <person name="Satake H."/>
            <person name="Nakayama K."/>
        </authorList>
    </citation>
    <scope>NUCLEOTIDE SEQUENCE</scope>
</reference>
<gene>
    <name evidence="3" type="ORF">Tci_010915</name>
</gene>
<comment type="caution">
    <text evidence="3">The sequence shown here is derived from an EMBL/GenBank/DDBJ whole genome shotgun (WGS) entry which is preliminary data.</text>
</comment>
<proteinExistence type="predicted"/>
<dbReference type="EMBL" id="BKCJ010001112">
    <property type="protein sequence ID" value="GEU38937.1"/>
    <property type="molecule type" value="Genomic_DNA"/>
</dbReference>
<accession>A0A6L2JQU3</accession>
<dbReference type="InterPro" id="IPR036397">
    <property type="entry name" value="RNaseH_sf"/>
</dbReference>
<feature type="domain" description="Integrase zinc-binding" evidence="1">
    <location>
        <begin position="33"/>
        <end position="76"/>
    </location>
</feature>
<dbReference type="Gene3D" id="3.30.420.10">
    <property type="entry name" value="Ribonuclease H-like superfamily/Ribonuclease H"/>
    <property type="match status" value="1"/>
</dbReference>
<evidence type="ECO:0000259" key="2">
    <source>
        <dbReference type="Pfam" id="PF24626"/>
    </source>
</evidence>
<dbReference type="Gene3D" id="1.10.340.70">
    <property type="match status" value="1"/>
</dbReference>
<dbReference type="InterPro" id="IPR041588">
    <property type="entry name" value="Integrase_H2C2"/>
</dbReference>
<name>A0A6L2JQU3_TANCI</name>
<sequence>MDKSFETCLMELSALRTKLGCYFSRKLRDLVMHKYSIYPGSDKTYHDLKQLYWWPNMKAEIVTYVGKCLTYAKVKAECQKPSGLLQQPEIPIWKWERITMDFVSKLPKTSSGYDTIWVIVDHLTKSALFLPMKEKNKKIVQIKNCLQTTRTRQKSYADVRRKPLEFKVGDRVMLKVSPWKGVIRFGKYGKISPRYIRPFKILAKVGPVAYKLKLLQELSGIRNTFYISNMKKCLSDEKIVISLEEIRLDDKLHFIEEPIEKQVPSSLLERLTSGQHQLNSEDQSSLNGG</sequence>
<dbReference type="SUPFAM" id="SSF53098">
    <property type="entry name" value="Ribonuclease H-like"/>
    <property type="match status" value="1"/>
</dbReference>
<dbReference type="PANTHER" id="PTHR46148">
    <property type="entry name" value="CHROMO DOMAIN-CONTAINING PROTEIN"/>
    <property type="match status" value="1"/>
</dbReference>
<organism evidence="3">
    <name type="scientific">Tanacetum cinerariifolium</name>
    <name type="common">Dalmatian daisy</name>
    <name type="synonym">Chrysanthemum cinerariifolium</name>
    <dbReference type="NCBI Taxonomy" id="118510"/>
    <lineage>
        <taxon>Eukaryota</taxon>
        <taxon>Viridiplantae</taxon>
        <taxon>Streptophyta</taxon>
        <taxon>Embryophyta</taxon>
        <taxon>Tracheophyta</taxon>
        <taxon>Spermatophyta</taxon>
        <taxon>Magnoliopsida</taxon>
        <taxon>eudicotyledons</taxon>
        <taxon>Gunneridae</taxon>
        <taxon>Pentapetalae</taxon>
        <taxon>asterids</taxon>
        <taxon>campanulids</taxon>
        <taxon>Asterales</taxon>
        <taxon>Asteraceae</taxon>
        <taxon>Asteroideae</taxon>
        <taxon>Anthemideae</taxon>
        <taxon>Anthemidinae</taxon>
        <taxon>Tanacetum</taxon>
    </lineage>
</organism>
<evidence type="ECO:0000313" key="3">
    <source>
        <dbReference type="EMBL" id="GEU38937.1"/>
    </source>
</evidence>
<dbReference type="PANTHER" id="PTHR46148:SF59">
    <property type="entry name" value="NUCLEOTIDYLTRANSFERASE, RIBONUCLEASE H"/>
    <property type="match status" value="1"/>
</dbReference>
<dbReference type="InterPro" id="IPR012337">
    <property type="entry name" value="RNaseH-like_sf"/>
</dbReference>
<dbReference type="Pfam" id="PF24626">
    <property type="entry name" value="SH3_Tf2-1"/>
    <property type="match status" value="1"/>
</dbReference>
<dbReference type="InterPro" id="IPR056924">
    <property type="entry name" value="SH3_Tf2-1"/>
</dbReference>
<dbReference type="Pfam" id="PF17921">
    <property type="entry name" value="Integrase_H2C2"/>
    <property type="match status" value="1"/>
</dbReference>
<feature type="domain" description="Tf2-1-like SH3-like" evidence="2">
    <location>
        <begin position="169"/>
        <end position="233"/>
    </location>
</feature>